<comment type="caution">
    <text evidence="1">The sequence shown here is derived from an EMBL/GenBank/DDBJ whole genome shotgun (WGS) entry which is preliminary data.</text>
</comment>
<name>A0AAW7XG98_9GAMM</name>
<proteinExistence type="predicted"/>
<organism evidence="1 2">
    <name type="scientific">Neptunomonas phycophila</name>
    <dbReference type="NCBI Taxonomy" id="1572645"/>
    <lineage>
        <taxon>Bacteria</taxon>
        <taxon>Pseudomonadati</taxon>
        <taxon>Pseudomonadota</taxon>
        <taxon>Gammaproteobacteria</taxon>
        <taxon>Oceanospirillales</taxon>
        <taxon>Oceanospirillaceae</taxon>
        <taxon>Neptunomonas</taxon>
    </lineage>
</organism>
<dbReference type="RefSeq" id="WP_303549705.1">
    <property type="nucleotide sequence ID" value="NZ_JAUOPG010000004.1"/>
</dbReference>
<accession>A0AAW7XG98</accession>
<reference evidence="1" key="1">
    <citation type="submission" date="2023-07" db="EMBL/GenBank/DDBJ databases">
        <title>Genome content predicts the carbon catabolic preferences of heterotrophic bacteria.</title>
        <authorList>
            <person name="Gralka M."/>
        </authorList>
    </citation>
    <scope>NUCLEOTIDE SEQUENCE</scope>
    <source>
        <strain evidence="1">I2M16</strain>
    </source>
</reference>
<dbReference type="EMBL" id="JAUOPG010000004">
    <property type="protein sequence ID" value="MDO6453446.1"/>
    <property type="molecule type" value="Genomic_DNA"/>
</dbReference>
<evidence type="ECO:0000313" key="2">
    <source>
        <dbReference type="Proteomes" id="UP001169862"/>
    </source>
</evidence>
<sequence length="313" mass="35516">MTLLEIAKTHLSTASYSVPEWMLGAFSRRSISFADGLTDTDTRVFWLQSRGLTIDLRLPLPRDQPVLTDHSDAIRAMSDLEGWYAHTCWENNLLSWCNGASYQLHNRWPEPAQLRRVGNCMVEFAPSGAYVEDWRLLNESGKGPLIGLELESEMDVATGVVSARQGALIINGEYAGMVLGRTHTTLETEWIANGRRLKEVVTAQPDHVEALLNFQTVLAKQAADGRYCIEHSLDSNRVGDFLAFDGFTYAQSERKLIQRLHYEGREVEWVWRIDCLEASYEYCRSTPVNNPSIRQWRAGESPTLDRYTRAVEA</sequence>
<dbReference type="Proteomes" id="UP001169862">
    <property type="component" value="Unassembled WGS sequence"/>
</dbReference>
<dbReference type="AlphaFoldDB" id="A0AAW7XG98"/>
<evidence type="ECO:0000313" key="1">
    <source>
        <dbReference type="EMBL" id="MDO6453446.1"/>
    </source>
</evidence>
<protein>
    <submittedName>
        <fullName evidence="1">Uncharacterized protein</fullName>
    </submittedName>
</protein>
<gene>
    <name evidence="1" type="ORF">Q4490_07695</name>
</gene>